<feature type="domain" description="Aminotransferase class I/classII large" evidence="5">
    <location>
        <begin position="36"/>
        <end position="392"/>
    </location>
</feature>
<dbReference type="KEGG" id="cmic:caldi_12320"/>
<evidence type="ECO:0000256" key="1">
    <source>
        <dbReference type="ARBA" id="ARBA00001933"/>
    </source>
</evidence>
<dbReference type="GO" id="GO:0008483">
    <property type="term" value="F:transaminase activity"/>
    <property type="evidence" value="ECO:0007669"/>
    <property type="project" value="UniProtKB-KW"/>
</dbReference>
<evidence type="ECO:0000256" key="2">
    <source>
        <dbReference type="ARBA" id="ARBA00022576"/>
    </source>
</evidence>
<protein>
    <submittedName>
        <fullName evidence="6">Aminotransferase</fullName>
    </submittedName>
</protein>
<dbReference type="InterPro" id="IPR050859">
    <property type="entry name" value="Class-I_PLP-dep_aminotransf"/>
</dbReference>
<dbReference type="EMBL" id="AP025628">
    <property type="protein sequence ID" value="BDG60142.1"/>
    <property type="molecule type" value="Genomic_DNA"/>
</dbReference>
<dbReference type="SUPFAM" id="SSF53383">
    <property type="entry name" value="PLP-dependent transferases"/>
    <property type="match status" value="1"/>
</dbReference>
<evidence type="ECO:0000313" key="6">
    <source>
        <dbReference type="EMBL" id="BDG60142.1"/>
    </source>
</evidence>
<dbReference type="InterPro" id="IPR004839">
    <property type="entry name" value="Aminotransferase_I/II_large"/>
</dbReference>
<gene>
    <name evidence="6" type="ORF">caldi_12320</name>
</gene>
<dbReference type="InterPro" id="IPR015422">
    <property type="entry name" value="PyrdxlP-dep_Trfase_small"/>
</dbReference>
<sequence length="401" mass="43906">MHSETWQRFFTAETVRALAYPPPGIWMQRVPPGAVNLAAGYPFPESVPVQEMQEAFARLALAEGDRPFQYAGSDAMAGLDRLLTDGLRARGLWRPGDAVLVTAGALQALDLLCRVILDGHVAALVEAPTYMEALEVLRNYTPHLRGVPVGPHGLEVEALGRLLHTAGPGEPRPRLLYTGPTFQNPTGTTLPEAARRTLLDLAEQFDFLIAEDAAYAELFFSPPPPALKQLDTGGRVIHIGSLSKVIAPGLRIGWAVGPAPVIEAMALYKKDLDHPFSRALVGEYLRGTDLEARLQRLRAAYRERAARLVQALRAHMPEGVTWTEPAGGYFVWLTLPEPVPEEDLLAAARAEGVAYVPGRHFYLPGEAPSRARLRLSFSYAPPEALDEGVRRLGAALRRFLR</sequence>
<keyword evidence="2 6" id="KW-0032">Aminotransferase</keyword>
<dbReference type="GO" id="GO:0030170">
    <property type="term" value="F:pyridoxal phosphate binding"/>
    <property type="evidence" value="ECO:0007669"/>
    <property type="project" value="InterPro"/>
</dbReference>
<dbReference type="PANTHER" id="PTHR42790">
    <property type="entry name" value="AMINOTRANSFERASE"/>
    <property type="match status" value="1"/>
</dbReference>
<keyword evidence="7" id="KW-1185">Reference proteome</keyword>
<dbReference type="Gene3D" id="3.40.640.10">
    <property type="entry name" value="Type I PLP-dependent aspartate aminotransferase-like (Major domain)"/>
    <property type="match status" value="1"/>
</dbReference>
<dbReference type="GO" id="GO:1901605">
    <property type="term" value="P:alpha-amino acid metabolic process"/>
    <property type="evidence" value="ECO:0007669"/>
    <property type="project" value="TreeGrafter"/>
</dbReference>
<dbReference type="Gene3D" id="3.90.1150.10">
    <property type="entry name" value="Aspartate Aminotransferase, domain 1"/>
    <property type="match status" value="1"/>
</dbReference>
<reference evidence="6" key="1">
    <citation type="submission" date="2022-03" db="EMBL/GenBank/DDBJ databases">
        <title>Complete genome sequence of Caldinitratiruptor microaerophilus.</title>
        <authorList>
            <person name="Mukaiyama R."/>
            <person name="Nishiyama T."/>
            <person name="Ueda K."/>
        </authorList>
    </citation>
    <scope>NUCLEOTIDE SEQUENCE</scope>
    <source>
        <strain evidence="6">JCM 16183</strain>
    </source>
</reference>
<dbReference type="CDD" id="cd00609">
    <property type="entry name" value="AAT_like"/>
    <property type="match status" value="1"/>
</dbReference>
<dbReference type="InterPro" id="IPR015424">
    <property type="entry name" value="PyrdxlP-dep_Trfase"/>
</dbReference>
<evidence type="ECO:0000256" key="3">
    <source>
        <dbReference type="ARBA" id="ARBA00022679"/>
    </source>
</evidence>
<comment type="cofactor">
    <cofactor evidence="1">
        <name>pyridoxal 5'-phosphate</name>
        <dbReference type="ChEBI" id="CHEBI:597326"/>
    </cofactor>
</comment>
<dbReference type="PANTHER" id="PTHR42790:SF19">
    <property type="entry name" value="KYNURENINE_ALPHA-AMINOADIPATE AMINOTRANSFERASE, MITOCHONDRIAL"/>
    <property type="match status" value="1"/>
</dbReference>
<accession>A0AA35CJA9</accession>
<proteinExistence type="predicted"/>
<dbReference type="Proteomes" id="UP001163687">
    <property type="component" value="Chromosome"/>
</dbReference>
<keyword evidence="3" id="KW-0808">Transferase</keyword>
<name>A0AA35CJA9_9FIRM</name>
<dbReference type="Pfam" id="PF00155">
    <property type="entry name" value="Aminotran_1_2"/>
    <property type="match status" value="1"/>
</dbReference>
<dbReference type="AlphaFoldDB" id="A0AA35CJA9"/>
<evidence type="ECO:0000259" key="5">
    <source>
        <dbReference type="Pfam" id="PF00155"/>
    </source>
</evidence>
<keyword evidence="4" id="KW-0663">Pyridoxal phosphate</keyword>
<dbReference type="RefSeq" id="WP_264844206.1">
    <property type="nucleotide sequence ID" value="NZ_AP025628.1"/>
</dbReference>
<organism evidence="6 7">
    <name type="scientific">Caldinitratiruptor microaerophilus</name>
    <dbReference type="NCBI Taxonomy" id="671077"/>
    <lineage>
        <taxon>Bacteria</taxon>
        <taxon>Bacillati</taxon>
        <taxon>Bacillota</taxon>
        <taxon>Clostridia</taxon>
        <taxon>Eubacteriales</taxon>
        <taxon>Symbiobacteriaceae</taxon>
        <taxon>Caldinitratiruptor</taxon>
    </lineage>
</organism>
<evidence type="ECO:0000256" key="4">
    <source>
        <dbReference type="ARBA" id="ARBA00022898"/>
    </source>
</evidence>
<evidence type="ECO:0000313" key="7">
    <source>
        <dbReference type="Proteomes" id="UP001163687"/>
    </source>
</evidence>
<dbReference type="InterPro" id="IPR015421">
    <property type="entry name" value="PyrdxlP-dep_Trfase_major"/>
</dbReference>